<name>H6BTL5_EXODN</name>
<dbReference type="HOGENOM" id="CLU_2306128_0_0_1"/>
<dbReference type="VEuPathDB" id="FungiDB:HMPREF1120_03576"/>
<dbReference type="Proteomes" id="UP000007304">
    <property type="component" value="Unassembled WGS sequence"/>
</dbReference>
<evidence type="ECO:0000313" key="1">
    <source>
        <dbReference type="EMBL" id="EHY55441.1"/>
    </source>
</evidence>
<dbReference type="EMBL" id="JH226132">
    <property type="protein sequence ID" value="EHY55441.1"/>
    <property type="molecule type" value="Genomic_DNA"/>
</dbReference>
<evidence type="ECO:0000313" key="2">
    <source>
        <dbReference type="Proteomes" id="UP000007304"/>
    </source>
</evidence>
<reference evidence="1" key="1">
    <citation type="submission" date="2011-07" db="EMBL/GenBank/DDBJ databases">
        <title>The Genome Sequence of Exophiala (Wangiella) dermatitidis NIH/UT8656.</title>
        <authorList>
            <consortium name="The Broad Institute Genome Sequencing Platform"/>
            <person name="Cuomo C."/>
            <person name="Wang Z."/>
            <person name="Hunicke-Smith S."/>
            <person name="Szanislo P.J."/>
            <person name="Earl A."/>
            <person name="Young S.K."/>
            <person name="Zeng Q."/>
            <person name="Gargeya S."/>
            <person name="Fitzgerald M."/>
            <person name="Haas B."/>
            <person name="Abouelleil A."/>
            <person name="Alvarado L."/>
            <person name="Arachchi H.M."/>
            <person name="Berlin A."/>
            <person name="Brown A."/>
            <person name="Chapman S.B."/>
            <person name="Chen Z."/>
            <person name="Dunbar C."/>
            <person name="Freedman E."/>
            <person name="Gearin G."/>
            <person name="Gellesch M."/>
            <person name="Goldberg J."/>
            <person name="Griggs A."/>
            <person name="Gujja S."/>
            <person name="Heiman D."/>
            <person name="Howarth C."/>
            <person name="Larson L."/>
            <person name="Lui A."/>
            <person name="MacDonald P.J.P."/>
            <person name="Montmayeur A."/>
            <person name="Murphy C."/>
            <person name="Neiman D."/>
            <person name="Pearson M."/>
            <person name="Priest M."/>
            <person name="Roberts A."/>
            <person name="Saif S."/>
            <person name="Shea T."/>
            <person name="Shenoy N."/>
            <person name="Sisk P."/>
            <person name="Stolte C."/>
            <person name="Sykes S."/>
            <person name="Wortman J."/>
            <person name="Nusbaum C."/>
            <person name="Birren B."/>
        </authorList>
    </citation>
    <scope>NUCLEOTIDE SEQUENCE</scope>
    <source>
        <strain evidence="1">NIH/UT8656</strain>
    </source>
</reference>
<organism evidence="1 2">
    <name type="scientific">Exophiala dermatitidis (strain ATCC 34100 / CBS 525.76 / NIH/UT8656)</name>
    <name type="common">Black yeast</name>
    <name type="synonym">Wangiella dermatitidis</name>
    <dbReference type="NCBI Taxonomy" id="858893"/>
    <lineage>
        <taxon>Eukaryota</taxon>
        <taxon>Fungi</taxon>
        <taxon>Dikarya</taxon>
        <taxon>Ascomycota</taxon>
        <taxon>Pezizomycotina</taxon>
        <taxon>Eurotiomycetes</taxon>
        <taxon>Chaetothyriomycetidae</taxon>
        <taxon>Chaetothyriales</taxon>
        <taxon>Herpotrichiellaceae</taxon>
        <taxon>Exophiala</taxon>
    </lineage>
</organism>
<accession>H6BTL5</accession>
<sequence>MVPYSSFPQVSLCDGVRCPRVQVTQCDRPGLCDTDIQTSTSLPGSKDTYTRVTQTDFCPPETVLPCPCQPPTPASVTAAPKSHDIIWDIPSTRWWRFWEY</sequence>
<keyword evidence="2" id="KW-1185">Reference proteome</keyword>
<dbReference type="RefSeq" id="XP_009155903.1">
    <property type="nucleotide sequence ID" value="XM_009157655.1"/>
</dbReference>
<dbReference type="AlphaFoldDB" id="H6BTL5"/>
<protein>
    <submittedName>
        <fullName evidence="1">Uncharacterized protein</fullName>
    </submittedName>
</protein>
<proteinExistence type="predicted"/>
<dbReference type="GeneID" id="20308215"/>
<gene>
    <name evidence="1" type="ORF">HMPREF1120_03576</name>
</gene>